<name>A0ABP7U5Y6_9BACT</name>
<evidence type="ECO:0000256" key="6">
    <source>
        <dbReference type="ARBA" id="ARBA00022989"/>
    </source>
</evidence>
<evidence type="ECO:0000256" key="7">
    <source>
        <dbReference type="ARBA" id="ARBA00023010"/>
    </source>
</evidence>
<feature type="region of interest" description="Disordered" evidence="10">
    <location>
        <begin position="44"/>
        <end position="119"/>
    </location>
</feature>
<accession>A0ABP7U5Y6</accession>
<reference evidence="12" key="1">
    <citation type="journal article" date="2019" name="Int. J. Syst. Evol. Microbiol.">
        <title>The Global Catalogue of Microorganisms (GCM) 10K type strain sequencing project: providing services to taxonomists for standard genome sequencing and annotation.</title>
        <authorList>
            <consortium name="The Broad Institute Genomics Platform"/>
            <consortium name="The Broad Institute Genome Sequencing Center for Infectious Disease"/>
            <person name="Wu L."/>
            <person name="Ma J."/>
        </authorList>
    </citation>
    <scope>NUCLEOTIDE SEQUENCE [LARGE SCALE GENOMIC DNA]</scope>
    <source>
        <strain evidence="12">JCM 17225</strain>
    </source>
</reference>
<keyword evidence="3 9" id="KW-1003">Cell membrane</keyword>
<evidence type="ECO:0000256" key="8">
    <source>
        <dbReference type="ARBA" id="ARBA00023136"/>
    </source>
</evidence>
<dbReference type="InterPro" id="IPR006312">
    <property type="entry name" value="TatA/E"/>
</dbReference>
<evidence type="ECO:0000256" key="2">
    <source>
        <dbReference type="ARBA" id="ARBA00022448"/>
    </source>
</evidence>
<organism evidence="11 12">
    <name type="scientific">Hymenobacter glaciei</name>
    <dbReference type="NCBI Taxonomy" id="877209"/>
    <lineage>
        <taxon>Bacteria</taxon>
        <taxon>Pseudomonadati</taxon>
        <taxon>Bacteroidota</taxon>
        <taxon>Cytophagia</taxon>
        <taxon>Cytophagales</taxon>
        <taxon>Hymenobacteraceae</taxon>
        <taxon>Hymenobacter</taxon>
    </lineage>
</organism>
<dbReference type="InterPro" id="IPR003369">
    <property type="entry name" value="TatA/B/E"/>
</dbReference>
<keyword evidence="7 9" id="KW-0811">Translocation</keyword>
<keyword evidence="6 9" id="KW-1133">Transmembrane helix</keyword>
<dbReference type="PANTHER" id="PTHR42982:SF1">
    <property type="entry name" value="SEC-INDEPENDENT PROTEIN TRANSLOCASE PROTEIN TATA"/>
    <property type="match status" value="1"/>
</dbReference>
<evidence type="ECO:0000256" key="10">
    <source>
        <dbReference type="SAM" id="MobiDB-lite"/>
    </source>
</evidence>
<comment type="subunit">
    <text evidence="9">Forms a complex with TatC.</text>
</comment>
<feature type="compositionally biased region" description="Basic and acidic residues" evidence="10">
    <location>
        <begin position="44"/>
        <end position="55"/>
    </location>
</feature>
<proteinExistence type="inferred from homology"/>
<dbReference type="Pfam" id="PF02416">
    <property type="entry name" value="TatA_B_E"/>
    <property type="match status" value="1"/>
</dbReference>
<evidence type="ECO:0000256" key="3">
    <source>
        <dbReference type="ARBA" id="ARBA00022475"/>
    </source>
</evidence>
<dbReference type="PANTHER" id="PTHR42982">
    <property type="entry name" value="SEC-INDEPENDENT PROTEIN TRANSLOCASE PROTEIN TATA"/>
    <property type="match status" value="1"/>
</dbReference>
<evidence type="ECO:0000256" key="4">
    <source>
        <dbReference type="ARBA" id="ARBA00022692"/>
    </source>
</evidence>
<feature type="compositionally biased region" description="Low complexity" evidence="10">
    <location>
        <begin position="56"/>
        <end position="103"/>
    </location>
</feature>
<evidence type="ECO:0000313" key="11">
    <source>
        <dbReference type="EMBL" id="GAA4036508.1"/>
    </source>
</evidence>
<dbReference type="Gene3D" id="1.20.5.3310">
    <property type="match status" value="1"/>
</dbReference>
<feature type="transmembrane region" description="Helical" evidence="9">
    <location>
        <begin position="6"/>
        <end position="29"/>
    </location>
</feature>
<keyword evidence="8 9" id="KW-0472">Membrane</keyword>
<keyword evidence="4 9" id="KW-0812">Transmembrane</keyword>
<evidence type="ECO:0000256" key="1">
    <source>
        <dbReference type="ARBA" id="ARBA00004162"/>
    </source>
</evidence>
<keyword evidence="2 9" id="KW-0813">Transport</keyword>
<evidence type="ECO:0000313" key="12">
    <source>
        <dbReference type="Proteomes" id="UP001501469"/>
    </source>
</evidence>
<keyword evidence="12" id="KW-1185">Reference proteome</keyword>
<gene>
    <name evidence="9" type="primary">tatA</name>
    <name evidence="11" type="ORF">GCM10022409_21780</name>
</gene>
<comment type="similarity">
    <text evidence="9">Belongs to the TatA/E family.</text>
</comment>
<comment type="caution">
    <text evidence="11">The sequence shown here is derived from an EMBL/GenBank/DDBJ whole genome shotgun (WGS) entry which is preliminary data.</text>
</comment>
<comment type="function">
    <text evidence="9">Part of the twin-arginine translocation (Tat) system that transports large folded proteins containing a characteristic twin-arginine motif in their signal peptide across membranes. TatA could form the protein-conducting channel of the Tat system.</text>
</comment>
<dbReference type="RefSeq" id="WP_345054077.1">
    <property type="nucleotide sequence ID" value="NZ_BAABDK010000017.1"/>
</dbReference>
<protein>
    <recommendedName>
        <fullName evidence="9">Sec-independent protein translocase protein TatA</fullName>
    </recommendedName>
</protein>
<evidence type="ECO:0000256" key="5">
    <source>
        <dbReference type="ARBA" id="ARBA00022927"/>
    </source>
</evidence>
<keyword evidence="5 9" id="KW-0653">Protein transport</keyword>
<evidence type="ECO:0000256" key="9">
    <source>
        <dbReference type="HAMAP-Rule" id="MF_00236"/>
    </source>
</evidence>
<dbReference type="HAMAP" id="MF_00236">
    <property type="entry name" value="TatA_E"/>
    <property type="match status" value="1"/>
</dbReference>
<dbReference type="EMBL" id="BAABDK010000017">
    <property type="protein sequence ID" value="GAA4036508.1"/>
    <property type="molecule type" value="Genomic_DNA"/>
</dbReference>
<comment type="subcellular location">
    <subcellularLocation>
        <location evidence="1 9">Cell membrane</location>
        <topology evidence="1 9">Single-pass membrane protein</topology>
    </subcellularLocation>
</comment>
<sequence>MLHSLFLIGSFGTTEMLLILFVVILLFGAKRIPELFKGMGQGVREFKDASTKPEEQQPQYRDQPSQPPYQQQFPSQQPGHGQPQQPNYNQQPGYNQQPNGYQQPTPPVYNPNDPTNQPR</sequence>
<dbReference type="NCBIfam" id="TIGR01411">
    <property type="entry name" value="tatAE"/>
    <property type="match status" value="1"/>
</dbReference>
<dbReference type="Proteomes" id="UP001501469">
    <property type="component" value="Unassembled WGS sequence"/>
</dbReference>